<feature type="site" description="Transition state stabilizer" evidence="7">
    <location>
        <position position="293"/>
    </location>
</feature>
<reference evidence="10 11" key="1">
    <citation type="journal article" date="2020" name="ISME J.">
        <title>Uncovering the hidden diversity of litter-decomposition mechanisms in mushroom-forming fungi.</title>
        <authorList>
            <person name="Floudas D."/>
            <person name="Bentzer J."/>
            <person name="Ahren D."/>
            <person name="Johansson T."/>
            <person name="Persson P."/>
            <person name="Tunlid A."/>
        </authorList>
    </citation>
    <scope>NUCLEOTIDE SEQUENCE [LARGE SCALE GENOMIC DNA]</scope>
    <source>
        <strain evidence="10 11">CBS 661.87</strain>
    </source>
</reference>
<evidence type="ECO:0000256" key="3">
    <source>
        <dbReference type="ARBA" id="ARBA00022801"/>
    </source>
</evidence>
<dbReference type="PANTHER" id="PTHR22748:SF4">
    <property type="entry name" value="DNA-(APURINIC OR APYRIMIDINIC SITE) ENDONUCLEASE 2"/>
    <property type="match status" value="1"/>
</dbReference>
<dbReference type="InterPro" id="IPR036691">
    <property type="entry name" value="Endo/exonu/phosph_ase_sf"/>
</dbReference>
<comment type="caution">
    <text evidence="10">The sequence shown here is derived from an EMBL/GenBank/DDBJ whole genome shotgun (WGS) entry which is preliminary data.</text>
</comment>
<evidence type="ECO:0000256" key="6">
    <source>
        <dbReference type="PIRSR" id="PIRSR604808-2"/>
    </source>
</evidence>
<dbReference type="AlphaFoldDB" id="A0A8H5HRY1"/>
<feature type="binding site" evidence="6">
    <location>
        <position position="293"/>
    </location>
    <ligand>
        <name>Mg(2+)</name>
        <dbReference type="ChEBI" id="CHEBI:18420"/>
        <label>1</label>
    </ligand>
</feature>
<feature type="region of interest" description="Disordered" evidence="8">
    <location>
        <begin position="1"/>
        <end position="117"/>
    </location>
</feature>
<dbReference type="PANTHER" id="PTHR22748">
    <property type="entry name" value="AP ENDONUCLEASE"/>
    <property type="match status" value="1"/>
</dbReference>
<dbReference type="GO" id="GO:0003906">
    <property type="term" value="F:DNA-(apurinic or apyrimidinic site) endonuclease activity"/>
    <property type="evidence" value="ECO:0007669"/>
    <property type="project" value="TreeGrafter"/>
</dbReference>
<sequence>MLGDDISTGRLPDLSGGGYEQTAARPDDRQEGQEGGVPTRDTRGTPHPGPSQMRGGVSRDATQSDVSDVPHNREIRAQKPVSRPRRSDPPEGGGGEELTPVPTSQNGEWPHTNPSLNRAHCRNLERRCKKETKAAIRATSLNIRGYRSAGDGRNGSKWFHINQLIRDNRIGILAVQETHLTEERRDELEKLFSKRMKTFISKDPENPTGKAGVAIVLNRKISNVSGAKITEILPGRALLIQTNWHRAETISVLAVYAPNLTRPGENANFWKTLREYFTTHPRLKVDVLTGDLNMVEDMLDRLPAHNDPQDAVEELHELRNLLDLVDGWRTTFPTTKAYSFLQDATASQSRIDRIYVSPVVLQQAREWKIAPSDVPGADHKLVSVTVAHQEAPWVGKGRWSIPHHILKDKMFRIRVKQEGKQATIAADLVQWNRKKCYI</sequence>
<feature type="binding site" evidence="6">
    <location>
        <position position="379"/>
    </location>
    <ligand>
        <name>Mg(2+)</name>
        <dbReference type="ChEBI" id="CHEBI:18420"/>
        <label>1</label>
    </ligand>
</feature>
<gene>
    <name evidence="10" type="ORF">D9615_000307</name>
</gene>
<dbReference type="InterPro" id="IPR004808">
    <property type="entry name" value="AP_endonuc_1"/>
</dbReference>
<feature type="domain" description="Endonuclease/exonuclease/phosphatase" evidence="9">
    <location>
        <begin position="161"/>
        <end position="359"/>
    </location>
</feature>
<feature type="binding site" evidence="6">
    <location>
        <position position="177"/>
    </location>
    <ligand>
        <name>Mg(2+)</name>
        <dbReference type="ChEBI" id="CHEBI:18420"/>
        <label>1</label>
    </ligand>
</feature>
<evidence type="ECO:0000313" key="10">
    <source>
        <dbReference type="EMBL" id="KAF5388409.1"/>
    </source>
</evidence>
<dbReference type="SUPFAM" id="SSF56219">
    <property type="entry name" value="DNase I-like"/>
    <property type="match status" value="1"/>
</dbReference>
<evidence type="ECO:0000313" key="11">
    <source>
        <dbReference type="Proteomes" id="UP000565441"/>
    </source>
</evidence>
<keyword evidence="11" id="KW-1185">Reference proteome</keyword>
<feature type="compositionally biased region" description="Basic and acidic residues" evidence="8">
    <location>
        <begin position="68"/>
        <end position="77"/>
    </location>
</feature>
<feature type="active site" description="Proton donor/acceptor" evidence="5">
    <location>
        <position position="291"/>
    </location>
</feature>
<evidence type="ECO:0000259" key="9">
    <source>
        <dbReference type="Pfam" id="PF03372"/>
    </source>
</evidence>
<feature type="site" description="Important for catalytic activity" evidence="7">
    <location>
        <position position="352"/>
    </location>
</feature>
<dbReference type="GO" id="GO:0046872">
    <property type="term" value="F:metal ion binding"/>
    <property type="evidence" value="ECO:0007669"/>
    <property type="project" value="UniProtKB-KW"/>
</dbReference>
<feature type="binding site" evidence="6">
    <location>
        <position position="378"/>
    </location>
    <ligand>
        <name>Mg(2+)</name>
        <dbReference type="ChEBI" id="CHEBI:18420"/>
        <label>1</label>
    </ligand>
</feature>
<keyword evidence="6" id="KW-0464">Manganese</keyword>
<protein>
    <recommendedName>
        <fullName evidence="9">Endonuclease/exonuclease/phosphatase domain-containing protein</fullName>
    </recommendedName>
</protein>
<accession>A0A8H5HRY1</accession>
<feature type="binding site" evidence="6">
    <location>
        <position position="291"/>
    </location>
    <ligand>
        <name>Mg(2+)</name>
        <dbReference type="ChEBI" id="CHEBI:18420"/>
        <label>1</label>
    </ligand>
</feature>
<organism evidence="10 11">
    <name type="scientific">Tricholomella constricta</name>
    <dbReference type="NCBI Taxonomy" id="117010"/>
    <lineage>
        <taxon>Eukaryota</taxon>
        <taxon>Fungi</taxon>
        <taxon>Dikarya</taxon>
        <taxon>Basidiomycota</taxon>
        <taxon>Agaricomycotina</taxon>
        <taxon>Agaricomycetes</taxon>
        <taxon>Agaricomycetidae</taxon>
        <taxon>Agaricales</taxon>
        <taxon>Tricholomatineae</taxon>
        <taxon>Lyophyllaceae</taxon>
        <taxon>Tricholomella</taxon>
    </lineage>
</organism>
<keyword evidence="3" id="KW-0378">Hydrolase</keyword>
<feature type="active site" description="Proton acceptor" evidence="5">
    <location>
        <position position="379"/>
    </location>
</feature>
<feature type="compositionally biased region" description="Polar residues" evidence="8">
    <location>
        <begin position="101"/>
        <end position="116"/>
    </location>
</feature>
<comment type="similarity">
    <text evidence="1">Belongs to the DNA repair enzymes AP/ExoA family.</text>
</comment>
<evidence type="ECO:0000256" key="2">
    <source>
        <dbReference type="ARBA" id="ARBA00022723"/>
    </source>
</evidence>
<evidence type="ECO:0000256" key="4">
    <source>
        <dbReference type="ARBA" id="ARBA00022842"/>
    </source>
</evidence>
<proteinExistence type="inferred from homology"/>
<keyword evidence="2 6" id="KW-0479">Metal-binding</keyword>
<feature type="binding site" evidence="6">
    <location>
        <position position="142"/>
    </location>
    <ligand>
        <name>Mg(2+)</name>
        <dbReference type="ChEBI" id="CHEBI:18420"/>
        <label>1</label>
    </ligand>
</feature>
<dbReference type="Pfam" id="PF03372">
    <property type="entry name" value="Exo_endo_phos"/>
    <property type="match status" value="1"/>
</dbReference>
<evidence type="ECO:0000256" key="7">
    <source>
        <dbReference type="PIRSR" id="PIRSR604808-3"/>
    </source>
</evidence>
<feature type="site" description="Interaction with DNA substrate" evidence="7">
    <location>
        <position position="379"/>
    </location>
</feature>
<keyword evidence="4 6" id="KW-0460">Magnesium</keyword>
<comment type="cofactor">
    <cofactor evidence="6">
        <name>Mg(2+)</name>
        <dbReference type="ChEBI" id="CHEBI:18420"/>
    </cofactor>
    <cofactor evidence="6">
        <name>Mn(2+)</name>
        <dbReference type="ChEBI" id="CHEBI:29035"/>
    </cofactor>
    <text evidence="6">Probably binds two magnesium or manganese ions per subunit.</text>
</comment>
<dbReference type="EMBL" id="JAACJP010000001">
    <property type="protein sequence ID" value="KAF5388409.1"/>
    <property type="molecule type" value="Genomic_DNA"/>
</dbReference>
<evidence type="ECO:0000256" key="8">
    <source>
        <dbReference type="SAM" id="MobiDB-lite"/>
    </source>
</evidence>
<dbReference type="Gene3D" id="3.60.10.10">
    <property type="entry name" value="Endonuclease/exonuclease/phosphatase"/>
    <property type="match status" value="1"/>
</dbReference>
<name>A0A8H5HRY1_9AGAR</name>
<feature type="active site" evidence="5">
    <location>
        <position position="256"/>
    </location>
</feature>
<dbReference type="OrthoDB" id="3047174at2759"/>
<dbReference type="Proteomes" id="UP000565441">
    <property type="component" value="Unassembled WGS sequence"/>
</dbReference>
<dbReference type="CDD" id="cd09076">
    <property type="entry name" value="L1-EN"/>
    <property type="match status" value="1"/>
</dbReference>
<dbReference type="GO" id="GO:0008081">
    <property type="term" value="F:phosphoric diester hydrolase activity"/>
    <property type="evidence" value="ECO:0007669"/>
    <property type="project" value="TreeGrafter"/>
</dbReference>
<evidence type="ECO:0000256" key="1">
    <source>
        <dbReference type="ARBA" id="ARBA00007092"/>
    </source>
</evidence>
<dbReference type="GO" id="GO:0005634">
    <property type="term" value="C:nucleus"/>
    <property type="evidence" value="ECO:0007669"/>
    <property type="project" value="TreeGrafter"/>
</dbReference>
<evidence type="ECO:0000256" key="5">
    <source>
        <dbReference type="PIRSR" id="PIRSR604808-1"/>
    </source>
</evidence>
<dbReference type="GO" id="GO:0006284">
    <property type="term" value="P:base-excision repair"/>
    <property type="evidence" value="ECO:0007669"/>
    <property type="project" value="TreeGrafter"/>
</dbReference>
<dbReference type="GO" id="GO:0008311">
    <property type="term" value="F:double-stranded DNA 3'-5' DNA exonuclease activity"/>
    <property type="evidence" value="ECO:0007669"/>
    <property type="project" value="TreeGrafter"/>
</dbReference>
<dbReference type="InterPro" id="IPR005135">
    <property type="entry name" value="Endo/exonuclease/phosphatase"/>
</dbReference>